<protein>
    <recommendedName>
        <fullName evidence="2">Usg family protein</fullName>
    </recommendedName>
</protein>
<dbReference type="InterPro" id="IPR009354">
    <property type="entry name" value="Usg"/>
</dbReference>
<organism evidence="1">
    <name type="scientific">marine sediment metagenome</name>
    <dbReference type="NCBI Taxonomy" id="412755"/>
    <lineage>
        <taxon>unclassified sequences</taxon>
        <taxon>metagenomes</taxon>
        <taxon>ecological metagenomes</taxon>
    </lineage>
</organism>
<dbReference type="AlphaFoldDB" id="A0A0F9PR07"/>
<reference evidence="1" key="1">
    <citation type="journal article" date="2015" name="Nature">
        <title>Complex archaea that bridge the gap between prokaryotes and eukaryotes.</title>
        <authorList>
            <person name="Spang A."/>
            <person name="Saw J.H."/>
            <person name="Jorgensen S.L."/>
            <person name="Zaremba-Niedzwiedzka K."/>
            <person name="Martijn J."/>
            <person name="Lind A.E."/>
            <person name="van Eijk R."/>
            <person name="Schleper C."/>
            <person name="Guy L."/>
            <person name="Ettema T.J."/>
        </authorList>
    </citation>
    <scope>NUCLEOTIDE SEQUENCE</scope>
</reference>
<proteinExistence type="predicted"/>
<accession>A0A0F9PR07</accession>
<evidence type="ECO:0000313" key="1">
    <source>
        <dbReference type="EMBL" id="KKN03496.1"/>
    </source>
</evidence>
<gene>
    <name evidence="1" type="ORF">LCGC14_1107080</name>
</gene>
<sequence>MFKSSHEDFKKQFSDDYRLTTIEITYRLPDYHSILQEFLWQTLDRPPEYPRMYKFLDYWIKNIEAPIYSVKIASVDIILPGEYKLIDQIYKI</sequence>
<dbReference type="Pfam" id="PF06233">
    <property type="entry name" value="Usg"/>
    <property type="match status" value="1"/>
</dbReference>
<name>A0A0F9PR07_9ZZZZ</name>
<comment type="caution">
    <text evidence="1">The sequence shown here is derived from an EMBL/GenBank/DDBJ whole genome shotgun (WGS) entry which is preliminary data.</text>
</comment>
<evidence type="ECO:0008006" key="2">
    <source>
        <dbReference type="Google" id="ProtNLM"/>
    </source>
</evidence>
<dbReference type="EMBL" id="LAZR01005026">
    <property type="protein sequence ID" value="KKN03496.1"/>
    <property type="molecule type" value="Genomic_DNA"/>
</dbReference>